<keyword evidence="1" id="KW-0175">Coiled coil</keyword>
<dbReference type="EMBL" id="JAHYBX010000008">
    <property type="protein sequence ID" value="MCA1857769.1"/>
    <property type="molecule type" value="Genomic_DNA"/>
</dbReference>
<sequence length="140" mass="15022">MLRIPVLLLCCLAGQATAATVYKCVENGRPSYSDRPCGRTAVELPAPSSGADPETLARLARQSALVQDIEGARALREQKEARDAARIERAAAVQRRRCDKLRLEAKWAGEDAARAAKDDAGAARIKAKRQAEALAAECPP</sequence>
<protein>
    <submittedName>
        <fullName evidence="4">DUF4124 domain-containing protein</fullName>
    </submittedName>
</protein>
<dbReference type="RefSeq" id="WP_225239950.1">
    <property type="nucleotide sequence ID" value="NZ_JAHYBX010000008.1"/>
</dbReference>
<evidence type="ECO:0000256" key="1">
    <source>
        <dbReference type="SAM" id="Coils"/>
    </source>
</evidence>
<feature type="chain" id="PRO_5045090175" evidence="2">
    <location>
        <begin position="19"/>
        <end position="140"/>
    </location>
</feature>
<dbReference type="Proteomes" id="UP001198602">
    <property type="component" value="Unassembled WGS sequence"/>
</dbReference>
<keyword evidence="5" id="KW-1185">Reference proteome</keyword>
<accession>A0ABS7YHP3</accession>
<evidence type="ECO:0000256" key="2">
    <source>
        <dbReference type="SAM" id="SignalP"/>
    </source>
</evidence>
<comment type="caution">
    <text evidence="4">The sequence shown here is derived from an EMBL/GenBank/DDBJ whole genome shotgun (WGS) entry which is preliminary data.</text>
</comment>
<keyword evidence="2" id="KW-0732">Signal</keyword>
<gene>
    <name evidence="4" type="ORF">LE190_17810</name>
</gene>
<dbReference type="Pfam" id="PF13511">
    <property type="entry name" value="DUF4124"/>
    <property type="match status" value="1"/>
</dbReference>
<reference evidence="4 5" key="1">
    <citation type="submission" date="2021-07" db="EMBL/GenBank/DDBJ databases">
        <title>Characterization of Violacein-producing bacteria and related species.</title>
        <authorList>
            <person name="Wilson H.S."/>
            <person name="De Leon M.E."/>
        </authorList>
    </citation>
    <scope>NUCLEOTIDE SEQUENCE [LARGE SCALE GENOMIC DNA]</scope>
    <source>
        <strain evidence="4 5">HSC-2F05</strain>
    </source>
</reference>
<name>A0ABS7YHP3_9BURK</name>
<evidence type="ECO:0000313" key="5">
    <source>
        <dbReference type="Proteomes" id="UP001198602"/>
    </source>
</evidence>
<feature type="signal peptide" evidence="2">
    <location>
        <begin position="1"/>
        <end position="18"/>
    </location>
</feature>
<dbReference type="InterPro" id="IPR025392">
    <property type="entry name" value="DUF4124"/>
</dbReference>
<proteinExistence type="predicted"/>
<evidence type="ECO:0000313" key="4">
    <source>
        <dbReference type="EMBL" id="MCA1857769.1"/>
    </source>
</evidence>
<feature type="coiled-coil region" evidence="1">
    <location>
        <begin position="75"/>
        <end position="104"/>
    </location>
</feature>
<feature type="domain" description="DUF4124" evidence="3">
    <location>
        <begin position="8"/>
        <end position="45"/>
    </location>
</feature>
<organism evidence="4 5">
    <name type="scientific">Massilia hydrophila</name>
    <dbReference type="NCBI Taxonomy" id="3044279"/>
    <lineage>
        <taxon>Bacteria</taxon>
        <taxon>Pseudomonadati</taxon>
        <taxon>Pseudomonadota</taxon>
        <taxon>Betaproteobacteria</taxon>
        <taxon>Burkholderiales</taxon>
        <taxon>Oxalobacteraceae</taxon>
        <taxon>Telluria group</taxon>
        <taxon>Massilia</taxon>
    </lineage>
</organism>
<evidence type="ECO:0000259" key="3">
    <source>
        <dbReference type="Pfam" id="PF13511"/>
    </source>
</evidence>